<name>A0A8J7CVC9_9PROT</name>
<dbReference type="SUPFAM" id="SSF53335">
    <property type="entry name" value="S-adenosyl-L-methionine-dependent methyltransferases"/>
    <property type="match status" value="1"/>
</dbReference>
<accession>A0A8J7CVC9</accession>
<comment type="similarity">
    <text evidence="1">Belongs to the methyltransferase superfamily. L-isoaspartyl/D-aspartyl protein methyltransferase family.</text>
</comment>
<protein>
    <recommendedName>
        <fullName evidence="2">Protein-L-isoaspartate O-methyltransferase</fullName>
    </recommendedName>
    <alternativeName>
        <fullName evidence="3">Protein L-isoaspartyl methyltransferase</fullName>
    </alternativeName>
</protein>
<dbReference type="InterPro" id="IPR000682">
    <property type="entry name" value="PCMT"/>
</dbReference>
<dbReference type="AlphaFoldDB" id="A0A8J7CVC9"/>
<dbReference type="PANTHER" id="PTHR11579:SF18">
    <property type="entry name" value="PROTEIN-L-ISOASPARTATE O-METHYLTRANSFERASE"/>
    <property type="match status" value="1"/>
</dbReference>
<dbReference type="RefSeq" id="WP_192533031.1">
    <property type="nucleotide sequence ID" value="NZ_JACZHT010000001.1"/>
</dbReference>
<dbReference type="Proteomes" id="UP000631034">
    <property type="component" value="Unassembled WGS sequence"/>
</dbReference>
<organism evidence="4 5">
    <name type="scientific">Phaeovibrio sulfidiphilus</name>
    <dbReference type="NCBI Taxonomy" id="1220600"/>
    <lineage>
        <taxon>Bacteria</taxon>
        <taxon>Pseudomonadati</taxon>
        <taxon>Pseudomonadota</taxon>
        <taxon>Alphaproteobacteria</taxon>
        <taxon>Rhodospirillales</taxon>
        <taxon>Rhodospirillaceae</taxon>
        <taxon>Phaeovibrio</taxon>
    </lineage>
</organism>
<proteinExistence type="inferred from homology"/>
<dbReference type="Gene3D" id="3.40.50.150">
    <property type="entry name" value="Vaccinia Virus protein VP39"/>
    <property type="match status" value="1"/>
</dbReference>
<comment type="caution">
    <text evidence="4">The sequence shown here is derived from an EMBL/GenBank/DDBJ whole genome shotgun (WGS) entry which is preliminary data.</text>
</comment>
<dbReference type="GO" id="GO:0004719">
    <property type="term" value="F:protein-L-isoaspartate (D-aspartate) O-methyltransferase activity"/>
    <property type="evidence" value="ECO:0007669"/>
    <property type="project" value="InterPro"/>
</dbReference>
<dbReference type="InterPro" id="IPR029063">
    <property type="entry name" value="SAM-dependent_MTases_sf"/>
</dbReference>
<dbReference type="CDD" id="cd02440">
    <property type="entry name" value="AdoMet_MTases"/>
    <property type="match status" value="1"/>
</dbReference>
<dbReference type="Pfam" id="PF01135">
    <property type="entry name" value="PCMT"/>
    <property type="match status" value="1"/>
</dbReference>
<reference evidence="4" key="1">
    <citation type="submission" date="2020-10" db="EMBL/GenBank/DDBJ databases">
        <title>Genome sequence of the unusual species of purple photosynthetic bacteria, Phaeovibrio sulfidiphilus DSM 23193, type strain.</title>
        <authorList>
            <person name="Kyndt J.A."/>
            <person name="Meyer T.E."/>
        </authorList>
    </citation>
    <scope>NUCLEOTIDE SEQUENCE</scope>
    <source>
        <strain evidence="4">DSM 23193</strain>
    </source>
</reference>
<dbReference type="GO" id="GO:0005737">
    <property type="term" value="C:cytoplasm"/>
    <property type="evidence" value="ECO:0007669"/>
    <property type="project" value="TreeGrafter"/>
</dbReference>
<evidence type="ECO:0000256" key="1">
    <source>
        <dbReference type="ARBA" id="ARBA00005369"/>
    </source>
</evidence>
<dbReference type="EMBL" id="JACZHT010000001">
    <property type="protein sequence ID" value="MBE1236151.1"/>
    <property type="molecule type" value="Genomic_DNA"/>
</dbReference>
<evidence type="ECO:0000313" key="4">
    <source>
        <dbReference type="EMBL" id="MBE1236151.1"/>
    </source>
</evidence>
<dbReference type="PANTHER" id="PTHR11579">
    <property type="entry name" value="PROTEIN-L-ISOASPARTATE O-METHYLTRANSFERASE"/>
    <property type="match status" value="1"/>
</dbReference>
<gene>
    <name evidence="4" type="ORF">IHV25_00565</name>
</gene>
<evidence type="ECO:0000256" key="3">
    <source>
        <dbReference type="ARBA" id="ARBA00030757"/>
    </source>
</evidence>
<evidence type="ECO:0000313" key="5">
    <source>
        <dbReference type="Proteomes" id="UP000631034"/>
    </source>
</evidence>
<evidence type="ECO:0000256" key="2">
    <source>
        <dbReference type="ARBA" id="ARBA00013346"/>
    </source>
</evidence>
<keyword evidence="5" id="KW-1185">Reference proteome</keyword>
<sequence>MTAEDARWNMVAKQLAPNNVTDSFVLEAMRTVPREDFIAGARKALAYADCDVPLERGRTLMAPVTLGRMLQAAEIRETDLVLDVGCATGYSAAVLARMASMVVAIEADPEMAARAESILSHRGVDNVAVLNAPHATGCPRQAPFDLIFIDGTLEAIPEELCHQLTDTGRLVMGLRVDGLARIVVVRRFGTGFGHEMVFDTQPPDLPGFERAPADAL</sequence>